<gene>
    <name evidence="6" type="ORF">SAMN06296058_2642</name>
</gene>
<feature type="modified residue" description="N6-(pyridoxal phosphate)lysine" evidence="2 3">
    <location>
        <position position="33"/>
    </location>
</feature>
<reference evidence="6 7" key="1">
    <citation type="submission" date="2017-02" db="EMBL/GenBank/DDBJ databases">
        <authorList>
            <person name="Peterson S.W."/>
        </authorList>
    </citation>
    <scope>NUCLEOTIDE SEQUENCE [LARGE SCALE GENOMIC DNA]</scope>
    <source>
        <strain evidence="6 7">P15</strain>
    </source>
</reference>
<comment type="cofactor">
    <cofactor evidence="3">
        <name>pyridoxal 5'-phosphate</name>
        <dbReference type="ChEBI" id="CHEBI:597326"/>
    </cofactor>
</comment>
<dbReference type="STRING" id="428993.SAMN06296058_2642"/>
<evidence type="ECO:0000256" key="1">
    <source>
        <dbReference type="ARBA" id="ARBA00022898"/>
    </source>
</evidence>
<evidence type="ECO:0000313" key="6">
    <source>
        <dbReference type="EMBL" id="SKC76275.1"/>
    </source>
</evidence>
<dbReference type="SUPFAM" id="SSF51419">
    <property type="entry name" value="PLP-binding barrel"/>
    <property type="match status" value="1"/>
</dbReference>
<name>A0A1T5LKH2_9GAMM</name>
<dbReference type="Gene3D" id="3.20.20.10">
    <property type="entry name" value="Alanine racemase"/>
    <property type="match status" value="1"/>
</dbReference>
<evidence type="ECO:0000256" key="3">
    <source>
        <dbReference type="PIRSR" id="PIRSR004848-1"/>
    </source>
</evidence>
<dbReference type="PANTHER" id="PTHR10146">
    <property type="entry name" value="PROLINE SYNTHETASE CO-TRANSCRIBED BACTERIAL HOMOLOG PROTEIN"/>
    <property type="match status" value="1"/>
</dbReference>
<dbReference type="OrthoDB" id="9804072at2"/>
<dbReference type="EMBL" id="FUZV01000002">
    <property type="protein sequence ID" value="SKC76275.1"/>
    <property type="molecule type" value="Genomic_DNA"/>
</dbReference>
<keyword evidence="1 2" id="KW-0663">Pyridoxal phosphate</keyword>
<organism evidence="6 7">
    <name type="scientific">Pseudoxanthomonas indica</name>
    <dbReference type="NCBI Taxonomy" id="428993"/>
    <lineage>
        <taxon>Bacteria</taxon>
        <taxon>Pseudomonadati</taxon>
        <taxon>Pseudomonadota</taxon>
        <taxon>Gammaproteobacteria</taxon>
        <taxon>Lysobacterales</taxon>
        <taxon>Lysobacteraceae</taxon>
        <taxon>Pseudoxanthomonas</taxon>
    </lineage>
</organism>
<dbReference type="InterPro" id="IPR011078">
    <property type="entry name" value="PyrdxlP_homeostasis"/>
</dbReference>
<evidence type="ECO:0000259" key="5">
    <source>
        <dbReference type="Pfam" id="PF01168"/>
    </source>
</evidence>
<dbReference type="HAMAP" id="MF_02087">
    <property type="entry name" value="PLP_homeostasis"/>
    <property type="match status" value="1"/>
</dbReference>
<dbReference type="InterPro" id="IPR029066">
    <property type="entry name" value="PLP-binding_barrel"/>
</dbReference>
<dbReference type="NCBIfam" id="TIGR00044">
    <property type="entry name" value="YggS family pyridoxal phosphate-dependent enzyme"/>
    <property type="match status" value="1"/>
</dbReference>
<dbReference type="PIRSF" id="PIRSF004848">
    <property type="entry name" value="YBL036c_PLPDEIII"/>
    <property type="match status" value="1"/>
</dbReference>
<keyword evidence="7" id="KW-1185">Reference proteome</keyword>
<accession>A0A1T5LKH2</accession>
<dbReference type="FunFam" id="3.20.20.10:FF:000018">
    <property type="entry name" value="Pyridoxal phosphate homeostasis protein"/>
    <property type="match status" value="1"/>
</dbReference>
<comment type="function">
    <text evidence="2">Pyridoxal 5'-phosphate (PLP)-binding protein, which is involved in PLP homeostasis.</text>
</comment>
<dbReference type="RefSeq" id="WP_079724975.1">
    <property type="nucleotide sequence ID" value="NZ_BMCL01000001.1"/>
</dbReference>
<dbReference type="Proteomes" id="UP000190341">
    <property type="component" value="Unassembled WGS sequence"/>
</dbReference>
<dbReference type="GO" id="GO:0030170">
    <property type="term" value="F:pyridoxal phosphate binding"/>
    <property type="evidence" value="ECO:0007669"/>
    <property type="project" value="UniProtKB-UniRule"/>
</dbReference>
<evidence type="ECO:0000256" key="4">
    <source>
        <dbReference type="RuleBase" id="RU004514"/>
    </source>
</evidence>
<sequence length="226" mass="24708">MPLAENLRETLQRIENAAEQAKRPRPRLLAVSKTQATPAVAMLAAAGQRAFGENYVQEAAIKVRDLVDFSLDWHLIGHLQSNKAELAAQVFDWVETVDRAKLITALARYRPAERAPLNVLIQVNIDDEASKHGCPPGEVPALAALIAAEPRLCLRGVMCIPTPHADIERRRPAFRQTRALFDALAAQYPQVDTLSMGMSDDMVLAIAEGSTQVRIGTALFGARPAK</sequence>
<dbReference type="PANTHER" id="PTHR10146:SF14">
    <property type="entry name" value="PYRIDOXAL PHOSPHATE HOMEOSTASIS PROTEIN"/>
    <property type="match status" value="1"/>
</dbReference>
<dbReference type="AlphaFoldDB" id="A0A1T5LKH2"/>
<proteinExistence type="inferred from homology"/>
<evidence type="ECO:0000256" key="2">
    <source>
        <dbReference type="HAMAP-Rule" id="MF_02087"/>
    </source>
</evidence>
<comment type="similarity">
    <text evidence="2 4">Belongs to the pyridoxal phosphate-binding protein YggS/PROSC family.</text>
</comment>
<feature type="domain" description="Alanine racemase N-terminal" evidence="5">
    <location>
        <begin position="12"/>
        <end position="224"/>
    </location>
</feature>
<evidence type="ECO:0000313" key="7">
    <source>
        <dbReference type="Proteomes" id="UP000190341"/>
    </source>
</evidence>
<protein>
    <recommendedName>
        <fullName evidence="2">Pyridoxal phosphate homeostasis protein</fullName>
        <shortName evidence="2">PLP homeostasis protein</shortName>
    </recommendedName>
</protein>
<dbReference type="Pfam" id="PF01168">
    <property type="entry name" value="Ala_racemase_N"/>
    <property type="match status" value="1"/>
</dbReference>
<dbReference type="InterPro" id="IPR001608">
    <property type="entry name" value="Ala_racemase_N"/>
</dbReference>